<comment type="caution">
    <text evidence="1">The sequence shown here is derived from an EMBL/GenBank/DDBJ whole genome shotgun (WGS) entry which is preliminary data.</text>
</comment>
<dbReference type="EMBL" id="JANBPG010000113">
    <property type="protein sequence ID" value="KAJ1899952.1"/>
    <property type="molecule type" value="Genomic_DNA"/>
</dbReference>
<dbReference type="Proteomes" id="UP001150581">
    <property type="component" value="Unassembled WGS sequence"/>
</dbReference>
<organism evidence="1 2">
    <name type="scientific">Kickxella alabastrina</name>
    <dbReference type="NCBI Taxonomy" id="61397"/>
    <lineage>
        <taxon>Eukaryota</taxon>
        <taxon>Fungi</taxon>
        <taxon>Fungi incertae sedis</taxon>
        <taxon>Zoopagomycota</taxon>
        <taxon>Kickxellomycotina</taxon>
        <taxon>Kickxellomycetes</taxon>
        <taxon>Kickxellales</taxon>
        <taxon>Kickxellaceae</taxon>
        <taxon>Kickxella</taxon>
    </lineage>
</organism>
<reference evidence="1" key="1">
    <citation type="submission" date="2022-07" db="EMBL/GenBank/DDBJ databases">
        <title>Phylogenomic reconstructions and comparative analyses of Kickxellomycotina fungi.</title>
        <authorList>
            <person name="Reynolds N.K."/>
            <person name="Stajich J.E."/>
            <person name="Barry K."/>
            <person name="Grigoriev I.V."/>
            <person name="Crous P."/>
            <person name="Smith M.E."/>
        </authorList>
    </citation>
    <scope>NUCLEOTIDE SEQUENCE</scope>
    <source>
        <strain evidence="1">Benny 63K</strain>
    </source>
</reference>
<accession>A0ACC1IS91</accession>
<evidence type="ECO:0000313" key="2">
    <source>
        <dbReference type="Proteomes" id="UP001150581"/>
    </source>
</evidence>
<gene>
    <name evidence="1" type="ORF">LPJ66_001781</name>
</gene>
<name>A0ACC1IS91_9FUNG</name>
<sequence>MSLIKKYLSSPTKTSSFPWHRNSSGREPQPVVHSANFIDLSIEDSINSGRLLDIHNMQCMPTIRLPESVGRRSITRSRPVSSETQSPPTHTRGISWQDVHEWADDSDIAVVESCKHCNMRVAPAASRAWHERMCALNCEPVPESCELCQRPFVSLLHARNHYLYGCTPM</sequence>
<proteinExistence type="predicted"/>
<keyword evidence="2" id="KW-1185">Reference proteome</keyword>
<evidence type="ECO:0000313" key="1">
    <source>
        <dbReference type="EMBL" id="KAJ1899952.1"/>
    </source>
</evidence>
<protein>
    <submittedName>
        <fullName evidence="1">Uncharacterized protein</fullName>
    </submittedName>
</protein>